<dbReference type="OrthoDB" id="1121756at2"/>
<dbReference type="EMBL" id="QLLL01000001">
    <property type="protein sequence ID" value="RAJ10548.1"/>
    <property type="molecule type" value="Genomic_DNA"/>
</dbReference>
<keyword evidence="1" id="KW-0732">Signal</keyword>
<dbReference type="RefSeq" id="WP_111595694.1">
    <property type="nucleotide sequence ID" value="NZ_QLLL01000001.1"/>
</dbReference>
<name>A0A327R3B6_9BACT</name>
<evidence type="ECO:0000256" key="1">
    <source>
        <dbReference type="SAM" id="SignalP"/>
    </source>
</evidence>
<evidence type="ECO:0000313" key="3">
    <source>
        <dbReference type="Proteomes" id="UP000249547"/>
    </source>
</evidence>
<reference evidence="2 3" key="1">
    <citation type="submission" date="2018-06" db="EMBL/GenBank/DDBJ databases">
        <title>Genomic Encyclopedia of Archaeal and Bacterial Type Strains, Phase II (KMG-II): from individual species to whole genera.</title>
        <authorList>
            <person name="Goeker M."/>
        </authorList>
    </citation>
    <scope>NUCLEOTIDE SEQUENCE [LARGE SCALE GENOMIC DNA]</scope>
    <source>
        <strain evidence="2 3">DSM 23857</strain>
    </source>
</reference>
<evidence type="ECO:0000313" key="2">
    <source>
        <dbReference type="EMBL" id="RAJ10548.1"/>
    </source>
</evidence>
<protein>
    <submittedName>
        <fullName evidence="2">Lipocalin-like protein</fullName>
    </submittedName>
</protein>
<dbReference type="Proteomes" id="UP000249547">
    <property type="component" value="Unassembled WGS sequence"/>
</dbReference>
<comment type="caution">
    <text evidence="2">The sequence shown here is derived from an EMBL/GenBank/DDBJ whole genome shotgun (WGS) entry which is preliminary data.</text>
</comment>
<dbReference type="AlphaFoldDB" id="A0A327R3B6"/>
<organism evidence="2 3">
    <name type="scientific">Chitinophaga skermanii</name>
    <dbReference type="NCBI Taxonomy" id="331697"/>
    <lineage>
        <taxon>Bacteria</taxon>
        <taxon>Pseudomonadati</taxon>
        <taxon>Bacteroidota</taxon>
        <taxon>Chitinophagia</taxon>
        <taxon>Chitinophagales</taxon>
        <taxon>Chitinophagaceae</taxon>
        <taxon>Chitinophaga</taxon>
    </lineage>
</organism>
<sequence length="165" mass="17991">MKKIFGAIVAMGMAAVILSACSSSQKAPTANSQKRAAMGTWVLNNISFEGVPSDLRVTTVLNGIPYKCLQGSVWTLPGNYYGTYTTSVSDQGCQPGTQRIVWGTINQNGVIMLQFKEIYEGEKPKNVTEGFRVELTSVDGNSMVWRAPFAAGNQTAYVVYQFSKR</sequence>
<feature type="signal peptide" evidence="1">
    <location>
        <begin position="1"/>
        <end position="22"/>
    </location>
</feature>
<proteinExistence type="predicted"/>
<accession>A0A327R3B6</accession>
<feature type="chain" id="PRO_5016423043" evidence="1">
    <location>
        <begin position="23"/>
        <end position="165"/>
    </location>
</feature>
<keyword evidence="3" id="KW-1185">Reference proteome</keyword>
<dbReference type="PROSITE" id="PS51257">
    <property type="entry name" value="PROKAR_LIPOPROTEIN"/>
    <property type="match status" value="1"/>
</dbReference>
<gene>
    <name evidence="2" type="ORF">LX64_00152</name>
</gene>